<accession>A0A9N9C7B8</accession>
<comment type="caution">
    <text evidence="1">The sequence shown here is derived from an EMBL/GenBank/DDBJ whole genome shotgun (WGS) entry which is preliminary data.</text>
</comment>
<dbReference type="AlphaFoldDB" id="A0A9N9C7B8"/>
<name>A0A9N9C7B8_9GLOM</name>
<dbReference type="Proteomes" id="UP000789508">
    <property type="component" value="Unassembled WGS sequence"/>
</dbReference>
<reference evidence="1" key="1">
    <citation type="submission" date="2021-06" db="EMBL/GenBank/DDBJ databases">
        <authorList>
            <person name="Kallberg Y."/>
            <person name="Tangrot J."/>
            <person name="Rosling A."/>
        </authorList>
    </citation>
    <scope>NUCLEOTIDE SEQUENCE</scope>
    <source>
        <strain evidence="1">FL130A</strain>
    </source>
</reference>
<dbReference type="EMBL" id="CAJVPS010003744">
    <property type="protein sequence ID" value="CAG8593819.1"/>
    <property type="molecule type" value="Genomic_DNA"/>
</dbReference>
<evidence type="ECO:0000313" key="2">
    <source>
        <dbReference type="Proteomes" id="UP000789508"/>
    </source>
</evidence>
<proteinExistence type="predicted"/>
<keyword evidence="2" id="KW-1185">Reference proteome</keyword>
<sequence>MVQNISTPHHHSLIRENETTSYSNNHRYVRSSLTSFQDRLPRYTPSFSLPPRYSRLDPMSEMMAIKKQSHYKILQNEIIRDDGRMFHFYLANPADEYDDSQIWSERLIIETIEKKFVKINNEHVVLERTKSKFSRRRKMKFLFGGSEWRWISEGNRFIFQAVFRNLCNEKEIWSLGHLEKCSRSIVFRQGRLCTMYMVDELEMIMLMTALLLTVDKEKIIKRKLSKWSRRLIHSRTDKNQHDENARTKLL</sequence>
<gene>
    <name evidence="1" type="ORF">ALEPTO_LOCUS7822</name>
</gene>
<organism evidence="1 2">
    <name type="scientific">Ambispora leptoticha</name>
    <dbReference type="NCBI Taxonomy" id="144679"/>
    <lineage>
        <taxon>Eukaryota</taxon>
        <taxon>Fungi</taxon>
        <taxon>Fungi incertae sedis</taxon>
        <taxon>Mucoromycota</taxon>
        <taxon>Glomeromycotina</taxon>
        <taxon>Glomeromycetes</taxon>
        <taxon>Archaeosporales</taxon>
        <taxon>Ambisporaceae</taxon>
        <taxon>Ambispora</taxon>
    </lineage>
</organism>
<dbReference type="OrthoDB" id="10580106at2759"/>
<evidence type="ECO:0000313" key="1">
    <source>
        <dbReference type="EMBL" id="CAG8593819.1"/>
    </source>
</evidence>
<protein>
    <submittedName>
        <fullName evidence="1">6511_t:CDS:1</fullName>
    </submittedName>
</protein>